<evidence type="ECO:0000313" key="1">
    <source>
        <dbReference type="EMBL" id="MFD3002392.1"/>
    </source>
</evidence>
<evidence type="ECO:0000313" key="2">
    <source>
        <dbReference type="Proteomes" id="UP001597641"/>
    </source>
</evidence>
<dbReference type="Proteomes" id="UP001597641">
    <property type="component" value="Unassembled WGS sequence"/>
</dbReference>
<protein>
    <submittedName>
        <fullName evidence="1">Uncharacterized protein</fullName>
    </submittedName>
</protein>
<dbReference type="RefSeq" id="WP_377487785.1">
    <property type="nucleotide sequence ID" value="NZ_JBHUOX010000016.1"/>
</dbReference>
<dbReference type="EMBL" id="JBHUOX010000016">
    <property type="protein sequence ID" value="MFD3002392.1"/>
    <property type="molecule type" value="Genomic_DNA"/>
</dbReference>
<name>A0ABW6BZQ1_9BACT</name>
<organism evidence="1 2">
    <name type="scientific">Pontibacter toksunensis</name>
    <dbReference type="NCBI Taxonomy" id="1332631"/>
    <lineage>
        <taxon>Bacteria</taxon>
        <taxon>Pseudomonadati</taxon>
        <taxon>Bacteroidota</taxon>
        <taxon>Cytophagia</taxon>
        <taxon>Cytophagales</taxon>
        <taxon>Hymenobacteraceae</taxon>
        <taxon>Pontibacter</taxon>
    </lineage>
</organism>
<comment type="caution">
    <text evidence="1">The sequence shown here is derived from an EMBL/GenBank/DDBJ whole genome shotgun (WGS) entry which is preliminary data.</text>
</comment>
<sequence>MVAYEKVKKVLIENGRIQRPTLEEIAGEHALSIYLDLKNSEEVEEIDFQVNEASQIPMFIKLKR</sequence>
<accession>A0ABW6BZQ1</accession>
<reference evidence="2" key="1">
    <citation type="journal article" date="2019" name="Int. J. Syst. Evol. Microbiol.">
        <title>The Global Catalogue of Microorganisms (GCM) 10K type strain sequencing project: providing services to taxonomists for standard genome sequencing and annotation.</title>
        <authorList>
            <consortium name="The Broad Institute Genomics Platform"/>
            <consortium name="The Broad Institute Genome Sequencing Center for Infectious Disease"/>
            <person name="Wu L."/>
            <person name="Ma J."/>
        </authorList>
    </citation>
    <scope>NUCLEOTIDE SEQUENCE [LARGE SCALE GENOMIC DNA]</scope>
    <source>
        <strain evidence="2">KCTC 23984</strain>
    </source>
</reference>
<keyword evidence="2" id="KW-1185">Reference proteome</keyword>
<gene>
    <name evidence="1" type="ORF">ACFS7Z_18620</name>
</gene>
<proteinExistence type="predicted"/>